<organism evidence="3 4">
    <name type="scientific">Neolewinella aquimaris</name>
    <dbReference type="NCBI Taxonomy" id="1835722"/>
    <lineage>
        <taxon>Bacteria</taxon>
        <taxon>Pseudomonadati</taxon>
        <taxon>Bacteroidota</taxon>
        <taxon>Saprospiria</taxon>
        <taxon>Saprospirales</taxon>
        <taxon>Lewinellaceae</taxon>
        <taxon>Neolewinella</taxon>
    </lineage>
</organism>
<name>A0A840E8E0_9BACT</name>
<dbReference type="Pfam" id="PF22807">
    <property type="entry name" value="TrAA12"/>
    <property type="match status" value="2"/>
</dbReference>
<protein>
    <recommendedName>
        <fullName evidence="2">Pyrroloquinoline quinone-dependent pyranose dehydrogenase beta-propeller domain-containing protein</fullName>
    </recommendedName>
</protein>
<dbReference type="InterPro" id="IPR054539">
    <property type="entry name" value="Beta-prop_PDH"/>
</dbReference>
<reference evidence="3 4" key="1">
    <citation type="submission" date="2020-08" db="EMBL/GenBank/DDBJ databases">
        <title>Genomic Encyclopedia of Type Strains, Phase IV (KMG-IV): sequencing the most valuable type-strain genomes for metagenomic binning, comparative biology and taxonomic classification.</title>
        <authorList>
            <person name="Goeker M."/>
        </authorList>
    </citation>
    <scope>NUCLEOTIDE SEQUENCE [LARGE SCALE GENOMIC DNA]</scope>
    <source>
        <strain evidence="3 4">DSM 105137</strain>
    </source>
</reference>
<dbReference type="EMBL" id="JACIFF010000001">
    <property type="protein sequence ID" value="MBB4078059.1"/>
    <property type="molecule type" value="Genomic_DNA"/>
</dbReference>
<dbReference type="Proteomes" id="UP000576209">
    <property type="component" value="Unassembled WGS sequence"/>
</dbReference>
<keyword evidence="1" id="KW-0732">Signal</keyword>
<dbReference type="RefSeq" id="WP_183494290.1">
    <property type="nucleotide sequence ID" value="NZ_JACIFF010000001.1"/>
</dbReference>
<feature type="domain" description="Pyrroloquinoline quinone-dependent pyranose dehydrogenase beta-propeller" evidence="2">
    <location>
        <begin position="70"/>
        <end position="267"/>
    </location>
</feature>
<evidence type="ECO:0000313" key="4">
    <source>
        <dbReference type="Proteomes" id="UP000576209"/>
    </source>
</evidence>
<sequence>MRIVLLTLLTVTLISCASKVSPERKDALAAQGPDVVETAIGPLTLPSPYSSESAMKFSEIVDWPQGVTPQAPEGFVVNRFADKLQHPRSTYVAPNGDVFVVESNTRNSANRIQRLIDRDGDGTVDEKQLYAADLNQPFGMLVLDDHFYIANTDATWRYAYDPTRASLDMSTGEKILSTPPQGYNNHWTRNLLAAKDGNKVYVSVGSGSNVGENGMEAETNRATILEINPDGSEMREFATGLRNPVGMDWNPVTGELWTAVNERDKLGDELVPDYMTSVREGAFYGWPYSYYGQLPDPRWADDPHTDLVEQALVPDVPLGAHTASLGLVFYTGDAFPQTYRNGAFVGQHGSWNRSRFSGYKVVFVPFDAAGKPQPPQDFLTGFIADANAGKVYGRPVGVTQAPDGSLLVCDDDAGIVWRVSAAK</sequence>
<feature type="signal peptide" evidence="1">
    <location>
        <begin position="1"/>
        <end position="17"/>
    </location>
</feature>
<evidence type="ECO:0000259" key="2">
    <source>
        <dbReference type="Pfam" id="PF22807"/>
    </source>
</evidence>
<dbReference type="InterPro" id="IPR011042">
    <property type="entry name" value="6-blade_b-propeller_TolB-like"/>
</dbReference>
<evidence type="ECO:0000313" key="3">
    <source>
        <dbReference type="EMBL" id="MBB4078059.1"/>
    </source>
</evidence>
<feature type="domain" description="Pyrroloquinoline quinone-dependent pyranose dehydrogenase beta-propeller" evidence="2">
    <location>
        <begin position="311"/>
        <end position="420"/>
    </location>
</feature>
<accession>A0A840E8E0</accession>
<evidence type="ECO:0000256" key="1">
    <source>
        <dbReference type="SAM" id="SignalP"/>
    </source>
</evidence>
<feature type="chain" id="PRO_5032521641" description="Pyrroloquinoline quinone-dependent pyranose dehydrogenase beta-propeller domain-containing protein" evidence="1">
    <location>
        <begin position="18"/>
        <end position="423"/>
    </location>
</feature>
<dbReference type="PANTHER" id="PTHR19328:SF55">
    <property type="entry name" value="BLR6566 PROTEIN"/>
    <property type="match status" value="1"/>
</dbReference>
<dbReference type="Gene3D" id="2.120.10.30">
    <property type="entry name" value="TolB, C-terminal domain"/>
    <property type="match status" value="1"/>
</dbReference>
<proteinExistence type="predicted"/>
<dbReference type="PANTHER" id="PTHR19328">
    <property type="entry name" value="HEDGEHOG-INTERACTING PROTEIN"/>
    <property type="match status" value="1"/>
</dbReference>
<dbReference type="SUPFAM" id="SSF50952">
    <property type="entry name" value="Soluble quinoprotein glucose dehydrogenase"/>
    <property type="match status" value="1"/>
</dbReference>
<dbReference type="AlphaFoldDB" id="A0A840E8E0"/>
<comment type="caution">
    <text evidence="3">The sequence shown here is derived from an EMBL/GenBank/DDBJ whole genome shotgun (WGS) entry which is preliminary data.</text>
</comment>
<dbReference type="InterPro" id="IPR011041">
    <property type="entry name" value="Quinoprot_gluc/sorb_DH_b-prop"/>
</dbReference>
<dbReference type="PROSITE" id="PS51257">
    <property type="entry name" value="PROKAR_LIPOPROTEIN"/>
    <property type="match status" value="1"/>
</dbReference>
<gene>
    <name evidence="3" type="ORF">GGR28_000660</name>
</gene>
<keyword evidence="4" id="KW-1185">Reference proteome</keyword>